<protein>
    <submittedName>
        <fullName evidence="2">Uncharacterized protein</fullName>
    </submittedName>
</protein>
<reference evidence="2 3" key="1">
    <citation type="submission" date="2019-05" db="EMBL/GenBank/DDBJ databases">
        <title>Panacibacter sp. strain 17mud1-8 Genome sequencing and assembly.</title>
        <authorList>
            <person name="Chhetri G."/>
        </authorList>
    </citation>
    <scope>NUCLEOTIDE SEQUENCE [LARGE SCALE GENOMIC DNA]</scope>
    <source>
        <strain evidence="2 3">17mud1-8</strain>
    </source>
</reference>
<sequence>MIIAVKRICAVALLLAVLCIAVNAQLSAPPSMSSAFGNFSQFISKSALKNVGNNNGNGAVNGFNNLENTQGKRFLFDTWVKGRVTTAQGSTVNSDSFAYNFDKTNGNLLATQNKVDILTIAPDNLQSFVLVYYNKTYSFEHVPVIDPTKVYLSLIKSTDKYSLYKLVGTTFIKANFRNDGISQSGNMYDEYKEDNQYYIIIPGGKAYKQVSLKRKAIIAALDDADKDKADAYFKQHRDEDVNENFLTEIILYLNK</sequence>
<evidence type="ECO:0000313" key="2">
    <source>
        <dbReference type="EMBL" id="TKK66677.1"/>
    </source>
</evidence>
<dbReference type="Proteomes" id="UP000305848">
    <property type="component" value="Unassembled WGS sequence"/>
</dbReference>
<keyword evidence="1" id="KW-0732">Signal</keyword>
<organism evidence="2 3">
    <name type="scientific">Ilyomonas limi</name>
    <dbReference type="NCBI Taxonomy" id="2575867"/>
    <lineage>
        <taxon>Bacteria</taxon>
        <taxon>Pseudomonadati</taxon>
        <taxon>Bacteroidota</taxon>
        <taxon>Chitinophagia</taxon>
        <taxon>Chitinophagales</taxon>
        <taxon>Chitinophagaceae</taxon>
        <taxon>Ilyomonas</taxon>
    </lineage>
</organism>
<gene>
    <name evidence="2" type="ORF">FC093_16710</name>
</gene>
<keyword evidence="3" id="KW-1185">Reference proteome</keyword>
<feature type="chain" id="PRO_5020678357" evidence="1">
    <location>
        <begin position="25"/>
        <end position="255"/>
    </location>
</feature>
<name>A0A4U3KZT4_9BACT</name>
<evidence type="ECO:0000313" key="3">
    <source>
        <dbReference type="Proteomes" id="UP000305848"/>
    </source>
</evidence>
<dbReference type="RefSeq" id="WP_137262950.1">
    <property type="nucleotide sequence ID" value="NZ_SZQL01000014.1"/>
</dbReference>
<accession>A0A4U3KZT4</accession>
<dbReference type="AlphaFoldDB" id="A0A4U3KZT4"/>
<dbReference type="OrthoDB" id="662141at2"/>
<proteinExistence type="predicted"/>
<comment type="caution">
    <text evidence="2">The sequence shown here is derived from an EMBL/GenBank/DDBJ whole genome shotgun (WGS) entry which is preliminary data.</text>
</comment>
<evidence type="ECO:0000256" key="1">
    <source>
        <dbReference type="SAM" id="SignalP"/>
    </source>
</evidence>
<feature type="signal peptide" evidence="1">
    <location>
        <begin position="1"/>
        <end position="24"/>
    </location>
</feature>
<dbReference type="EMBL" id="SZQL01000014">
    <property type="protein sequence ID" value="TKK66677.1"/>
    <property type="molecule type" value="Genomic_DNA"/>
</dbReference>